<dbReference type="InterPro" id="IPR016475">
    <property type="entry name" value="P-Actrans_bac"/>
</dbReference>
<comment type="similarity">
    <text evidence="5 13">In the N-terminal section; belongs to the CobB/CobQ family.</text>
</comment>
<evidence type="ECO:0000256" key="13">
    <source>
        <dbReference type="PIRNR" id="PIRNR006107"/>
    </source>
</evidence>
<dbReference type="PIRSF" id="PIRSF006107">
    <property type="entry name" value="PhpActrans_proteobac"/>
    <property type="match status" value="1"/>
</dbReference>
<dbReference type="InterPro" id="IPR004614">
    <property type="entry name" value="P_AcTrfase"/>
</dbReference>
<dbReference type="UniPathway" id="UPA00340">
    <property type="reaction ID" value="UER00459"/>
</dbReference>
<evidence type="ECO:0000256" key="5">
    <source>
        <dbReference type="ARBA" id="ARBA00009786"/>
    </source>
</evidence>
<evidence type="ECO:0000256" key="9">
    <source>
        <dbReference type="ARBA" id="ARBA00022679"/>
    </source>
</evidence>
<reference evidence="16 17" key="1">
    <citation type="submission" date="2016-06" db="EMBL/GenBank/DDBJ databases">
        <authorList>
            <person name="Kjaerup R.B."/>
            <person name="Dalgaard T.S."/>
            <person name="Juul-Madsen H.R."/>
        </authorList>
    </citation>
    <scope>NUCLEOTIDE SEQUENCE [LARGE SCALE GENOMIC DNA]</scope>
    <source>
        <strain evidence="16 17">1165133.8</strain>
    </source>
</reference>
<dbReference type="SUPFAM" id="SSF52540">
    <property type="entry name" value="P-loop containing nucleoside triphosphate hydrolases"/>
    <property type="match status" value="1"/>
</dbReference>
<keyword evidence="10 13" id="KW-0012">Acyltransferase</keyword>
<dbReference type="GO" id="GO:0005737">
    <property type="term" value="C:cytoplasm"/>
    <property type="evidence" value="ECO:0007669"/>
    <property type="project" value="UniProtKB-SubCell"/>
</dbReference>
<evidence type="ECO:0000259" key="15">
    <source>
        <dbReference type="Pfam" id="PF07085"/>
    </source>
</evidence>
<evidence type="ECO:0000313" key="17">
    <source>
        <dbReference type="Proteomes" id="UP000093928"/>
    </source>
</evidence>
<comment type="catalytic activity">
    <reaction evidence="1 13">
        <text>acetyl-CoA + phosphate = acetyl phosphate + CoA</text>
        <dbReference type="Rhea" id="RHEA:19521"/>
        <dbReference type="ChEBI" id="CHEBI:22191"/>
        <dbReference type="ChEBI" id="CHEBI:43474"/>
        <dbReference type="ChEBI" id="CHEBI:57287"/>
        <dbReference type="ChEBI" id="CHEBI:57288"/>
        <dbReference type="EC" id="2.3.1.8"/>
    </reaction>
</comment>
<dbReference type="Gene3D" id="3.40.1390.20">
    <property type="entry name" value="HprK N-terminal domain-like"/>
    <property type="match status" value="1"/>
</dbReference>
<dbReference type="InterPro" id="IPR042112">
    <property type="entry name" value="P_AcTrfase_dom2"/>
</dbReference>
<organism evidence="16 17">
    <name type="scientific">Mycobacterium asiaticum</name>
    <dbReference type="NCBI Taxonomy" id="1790"/>
    <lineage>
        <taxon>Bacteria</taxon>
        <taxon>Bacillati</taxon>
        <taxon>Actinomycetota</taxon>
        <taxon>Actinomycetes</taxon>
        <taxon>Mycobacteriales</taxon>
        <taxon>Mycobacteriaceae</taxon>
        <taxon>Mycobacterium</taxon>
    </lineage>
</organism>
<dbReference type="GO" id="GO:0006085">
    <property type="term" value="P:acetyl-CoA biosynthetic process"/>
    <property type="evidence" value="ECO:0007669"/>
    <property type="project" value="UniProtKB-UniPathway"/>
</dbReference>
<proteinExistence type="inferred from homology"/>
<dbReference type="NCBIfam" id="NF004167">
    <property type="entry name" value="PRK05632.1"/>
    <property type="match status" value="1"/>
</dbReference>
<evidence type="ECO:0000256" key="2">
    <source>
        <dbReference type="ARBA" id="ARBA00004496"/>
    </source>
</evidence>
<dbReference type="EMBL" id="LZLS01000186">
    <property type="protein sequence ID" value="OBK22581.1"/>
    <property type="molecule type" value="Genomic_DNA"/>
</dbReference>
<comment type="pathway">
    <text evidence="3 13">Metabolic intermediate biosynthesis; acetyl-CoA biosynthesis; acetyl-CoA from acetate: step 2/2.</text>
</comment>
<comment type="similarity">
    <text evidence="4 13">In the C-terminal section; belongs to the phosphate acetyltransferase and butyryltransferase family.</text>
</comment>
<dbReference type="FunFam" id="3.40.50.10750:FF:000001">
    <property type="entry name" value="Phosphate acetyltransferase"/>
    <property type="match status" value="1"/>
</dbReference>
<evidence type="ECO:0000256" key="11">
    <source>
        <dbReference type="ARBA" id="ARBA00031108"/>
    </source>
</evidence>
<keyword evidence="9 13" id="KW-0808">Transferase</keyword>
<comment type="domain">
    <text evidence="13">The N-terminal region seems to be important for proper quaternary structure. The C-terminal region contains the substrate-binding site.</text>
</comment>
<dbReference type="EC" id="2.3.1.8" evidence="6 13"/>
<evidence type="ECO:0000256" key="4">
    <source>
        <dbReference type="ARBA" id="ARBA00008756"/>
    </source>
</evidence>
<comment type="function">
    <text evidence="12 13">Involved in acetate metabolism.</text>
</comment>
<dbReference type="NCBIfam" id="TIGR00651">
    <property type="entry name" value="pta"/>
    <property type="match status" value="1"/>
</dbReference>
<evidence type="ECO:0000256" key="1">
    <source>
        <dbReference type="ARBA" id="ARBA00000705"/>
    </source>
</evidence>
<evidence type="ECO:0000256" key="7">
    <source>
        <dbReference type="ARBA" id="ARBA00021528"/>
    </source>
</evidence>
<dbReference type="Pfam" id="PF07085">
    <property type="entry name" value="DRTGG"/>
    <property type="match status" value="1"/>
</dbReference>
<dbReference type="InterPro" id="IPR028979">
    <property type="entry name" value="Ser_kin/Pase_Hpr-like_N_sf"/>
</dbReference>
<protein>
    <recommendedName>
        <fullName evidence="7 13">Phosphate acetyltransferase</fullName>
        <ecNumber evidence="6 13">2.3.1.8</ecNumber>
    </recommendedName>
    <alternativeName>
        <fullName evidence="11 13">Phosphotransacetylase</fullName>
    </alternativeName>
</protein>
<feature type="domain" description="Phosphate acetyl/butaryl transferase" evidence="14">
    <location>
        <begin position="369"/>
        <end position="686"/>
    </location>
</feature>
<dbReference type="Pfam" id="PF13500">
    <property type="entry name" value="AAA_26"/>
    <property type="match status" value="1"/>
</dbReference>
<dbReference type="Proteomes" id="UP000093928">
    <property type="component" value="Unassembled WGS sequence"/>
</dbReference>
<evidence type="ECO:0000256" key="3">
    <source>
        <dbReference type="ARBA" id="ARBA00004989"/>
    </source>
</evidence>
<dbReference type="InterPro" id="IPR042113">
    <property type="entry name" value="P_AcTrfase_dom1"/>
</dbReference>
<gene>
    <name evidence="16" type="ORF">A5634_07335</name>
</gene>
<keyword evidence="8 13" id="KW-0963">Cytoplasm</keyword>
<evidence type="ECO:0000256" key="8">
    <source>
        <dbReference type="ARBA" id="ARBA00022490"/>
    </source>
</evidence>
<evidence type="ECO:0000256" key="6">
    <source>
        <dbReference type="ARBA" id="ARBA00012707"/>
    </source>
</evidence>
<dbReference type="Pfam" id="PF01515">
    <property type="entry name" value="PTA_PTB"/>
    <property type="match status" value="1"/>
</dbReference>
<comment type="subcellular location">
    <subcellularLocation>
        <location evidence="2 13">Cytoplasm</location>
    </subcellularLocation>
</comment>
<evidence type="ECO:0000256" key="10">
    <source>
        <dbReference type="ARBA" id="ARBA00023315"/>
    </source>
</evidence>
<name>A0A1A3NL80_MYCAS</name>
<dbReference type="PANTHER" id="PTHR43356">
    <property type="entry name" value="PHOSPHATE ACETYLTRANSFERASE"/>
    <property type="match status" value="1"/>
</dbReference>
<evidence type="ECO:0000256" key="12">
    <source>
        <dbReference type="ARBA" id="ARBA00049955"/>
    </source>
</evidence>
<dbReference type="Gene3D" id="3.40.50.10950">
    <property type="match status" value="1"/>
</dbReference>
<comment type="caution">
    <text evidence="16">The sequence shown here is derived from an EMBL/GenBank/DDBJ whole genome shotgun (WGS) entry which is preliminary data.</text>
</comment>
<dbReference type="SUPFAM" id="SSF53659">
    <property type="entry name" value="Isocitrate/Isopropylmalate dehydrogenase-like"/>
    <property type="match status" value="1"/>
</dbReference>
<dbReference type="Gene3D" id="3.40.50.300">
    <property type="entry name" value="P-loop containing nucleotide triphosphate hydrolases"/>
    <property type="match status" value="1"/>
</dbReference>
<sequence length="694" mass="73829">MADTQSSSKAIYIAAPESETGKSTIALGLLHGLAATVAKVGVFRPITRPGPDRDYILELLLDHATADLPYEQCAGVSYQQLHDDGDAAIATIVDQYHAMAKKCDAVVIVGSDYSDVGSPAELSVNARIAVNLGTPVLLAVRAKGRTPDEIAAVVEVCLAELAAQRAHAAAVVANRCEPAELAAVAEALQEFTPRAYVLPEEPLLAAPTVAELTKAVNGTPVRGDEQLVEREVTGVMVAGMTADHVLERLRDGIAVITPGDRSDVVLAVASAHAAEGFPSLSCLVLNGGFDLHPSIAALVKGLRLRLPIIATTLGTYDTARAAALTRGRVTASSQRKIDTALQLMDRHVDVADLIEQLTIPIPTITTPQMFTHQLLQRARADRKHIVLPEGEDDRILRSAGRLLQRCVADLTILGDEAQVRLRAAELGVSLDDANVIDPRRSDLHDQFAEQYAELRKAKGVTLEQAREIMNDATYFGTMMVYEGIVDGMVSGATHTTAHTVRPAFEIIRTVPDVSTVSSIFLMCLPDRVLAYGDCAIVPNPTPEQLADIAISSARTAGQFGIDPRVAMLSYSTGTSGTGEDVDKVREATELVRSRKPDLLVEGPIQYDAAVDPSVAATKMRDSPVAGRATVLIFPDLNTGNNTYKAVQRSAGAIAIGPVLQGLRKPVNDLSRGALVEDIVNTVAITAIQAQGLHD</sequence>
<dbReference type="InterPro" id="IPR050500">
    <property type="entry name" value="Phos_Acetyltrans/Butyryltrans"/>
</dbReference>
<evidence type="ECO:0000313" key="16">
    <source>
        <dbReference type="EMBL" id="OBK22581.1"/>
    </source>
</evidence>
<dbReference type="NCBIfam" id="NF007233">
    <property type="entry name" value="PRK09653.1"/>
    <property type="match status" value="1"/>
</dbReference>
<dbReference type="RefSeq" id="WP_065145923.1">
    <property type="nucleotide sequence ID" value="NZ_LZLS01000186.1"/>
</dbReference>
<dbReference type="SUPFAM" id="SSF75138">
    <property type="entry name" value="HprK N-terminal domain-like"/>
    <property type="match status" value="1"/>
</dbReference>
<accession>A0A1A3NL80</accession>
<dbReference type="InterPro" id="IPR027417">
    <property type="entry name" value="P-loop_NTPase"/>
</dbReference>
<dbReference type="InterPro" id="IPR002505">
    <property type="entry name" value="PTA_PTB"/>
</dbReference>
<dbReference type="InterPro" id="IPR010766">
    <property type="entry name" value="DRTGG"/>
</dbReference>
<dbReference type="AlphaFoldDB" id="A0A1A3NL80"/>
<dbReference type="Gene3D" id="3.40.50.10750">
    <property type="entry name" value="Isocitrate/Isopropylmalate dehydrogenase-like"/>
    <property type="match status" value="1"/>
</dbReference>
<dbReference type="GO" id="GO:0008959">
    <property type="term" value="F:phosphate acetyltransferase activity"/>
    <property type="evidence" value="ECO:0007669"/>
    <property type="project" value="UniProtKB-EC"/>
</dbReference>
<feature type="domain" description="DRTGG" evidence="15">
    <location>
        <begin position="211"/>
        <end position="322"/>
    </location>
</feature>
<evidence type="ECO:0000259" key="14">
    <source>
        <dbReference type="Pfam" id="PF01515"/>
    </source>
</evidence>
<dbReference type="PANTHER" id="PTHR43356:SF3">
    <property type="entry name" value="PHOSPHATE ACETYLTRANSFERASE"/>
    <property type="match status" value="1"/>
</dbReference>